<feature type="compositionally biased region" description="Low complexity" evidence="14">
    <location>
        <begin position="499"/>
        <end position="519"/>
    </location>
</feature>
<feature type="compositionally biased region" description="Polar residues" evidence="14">
    <location>
        <begin position="535"/>
        <end position="555"/>
    </location>
</feature>
<dbReference type="SUPFAM" id="SSF46689">
    <property type="entry name" value="Homeodomain-like"/>
    <property type="match status" value="1"/>
</dbReference>
<keyword evidence="5 12" id="KW-0863">Zinc-finger</keyword>
<dbReference type="GeneID" id="106459096"/>
<dbReference type="Gene3D" id="2.30.30.490">
    <property type="match status" value="1"/>
</dbReference>
<evidence type="ECO:0000256" key="5">
    <source>
        <dbReference type="ARBA" id="ARBA00022771"/>
    </source>
</evidence>
<keyword evidence="3" id="KW-0597">Phosphoprotein</keyword>
<keyword evidence="19" id="KW-1185">Reference proteome</keyword>
<evidence type="ECO:0000256" key="14">
    <source>
        <dbReference type="SAM" id="MobiDB-lite"/>
    </source>
</evidence>
<feature type="domain" description="GATA-type" evidence="15">
    <location>
        <begin position="332"/>
        <end position="388"/>
    </location>
</feature>
<dbReference type="Gene3D" id="3.30.50.10">
    <property type="entry name" value="Erythroid Transcription Factor GATA-1, subunit A"/>
    <property type="match status" value="1"/>
</dbReference>
<evidence type="ECO:0000259" key="15">
    <source>
        <dbReference type="PROSITE" id="PS50114"/>
    </source>
</evidence>
<feature type="region of interest" description="Disordered" evidence="14">
    <location>
        <begin position="1050"/>
        <end position="1071"/>
    </location>
</feature>
<keyword evidence="9" id="KW-0805">Transcription regulation</keyword>
<keyword evidence="7" id="KW-0832">Ubl conjugation</keyword>
<feature type="coiled-coil region" evidence="13">
    <location>
        <begin position="1185"/>
        <end position="1212"/>
    </location>
</feature>
<keyword evidence="11" id="KW-0539">Nucleus</keyword>
<feature type="compositionally biased region" description="Acidic residues" evidence="14">
    <location>
        <begin position="520"/>
        <end position="531"/>
    </location>
</feature>
<dbReference type="SMART" id="SM01189">
    <property type="entry name" value="ELM2"/>
    <property type="match status" value="1"/>
</dbReference>
<evidence type="ECO:0000256" key="10">
    <source>
        <dbReference type="ARBA" id="ARBA00023163"/>
    </source>
</evidence>
<dbReference type="InterPro" id="IPR043151">
    <property type="entry name" value="BAH_sf"/>
</dbReference>
<keyword evidence="4" id="KW-0479">Metal-binding</keyword>
<dbReference type="PROSITE" id="PS51038">
    <property type="entry name" value="BAH"/>
    <property type="match status" value="1"/>
</dbReference>
<dbReference type="RefSeq" id="XP_022241223.1">
    <property type="nucleotide sequence ID" value="XM_022385515.1"/>
</dbReference>
<feature type="compositionally biased region" description="Low complexity" evidence="14">
    <location>
        <begin position="918"/>
        <end position="975"/>
    </location>
</feature>
<organism evidence="19 20">
    <name type="scientific">Limulus polyphemus</name>
    <name type="common">Atlantic horseshoe crab</name>
    <dbReference type="NCBI Taxonomy" id="6850"/>
    <lineage>
        <taxon>Eukaryota</taxon>
        <taxon>Metazoa</taxon>
        <taxon>Ecdysozoa</taxon>
        <taxon>Arthropoda</taxon>
        <taxon>Chelicerata</taxon>
        <taxon>Merostomata</taxon>
        <taxon>Xiphosura</taxon>
        <taxon>Limulidae</taxon>
        <taxon>Limulus</taxon>
    </lineage>
</organism>
<evidence type="ECO:0000256" key="9">
    <source>
        <dbReference type="ARBA" id="ARBA00023015"/>
    </source>
</evidence>
<evidence type="ECO:0000256" key="2">
    <source>
        <dbReference type="ARBA" id="ARBA00022499"/>
    </source>
</evidence>
<dbReference type="Pfam" id="PF01448">
    <property type="entry name" value="ELM2"/>
    <property type="match status" value="1"/>
</dbReference>
<accession>A0ABM1SC68</accession>
<dbReference type="CDD" id="cd00202">
    <property type="entry name" value="ZnF_GATA"/>
    <property type="match status" value="1"/>
</dbReference>
<dbReference type="PANTHER" id="PTHR13859">
    <property type="entry name" value="ATROPHIN-RELATED"/>
    <property type="match status" value="1"/>
</dbReference>
<dbReference type="InterPro" id="IPR001005">
    <property type="entry name" value="SANT/Myb"/>
</dbReference>
<dbReference type="Pfam" id="PF01426">
    <property type="entry name" value="BAH"/>
    <property type="match status" value="1"/>
</dbReference>
<dbReference type="SMART" id="SM00717">
    <property type="entry name" value="SANT"/>
    <property type="match status" value="1"/>
</dbReference>
<feature type="compositionally biased region" description="Basic and acidic residues" evidence="14">
    <location>
        <begin position="556"/>
        <end position="582"/>
    </location>
</feature>
<evidence type="ECO:0000259" key="16">
    <source>
        <dbReference type="PROSITE" id="PS51038"/>
    </source>
</evidence>
<dbReference type="Pfam" id="PF03154">
    <property type="entry name" value="Atrophin-1"/>
    <property type="match status" value="1"/>
</dbReference>
<feature type="compositionally biased region" description="Acidic residues" evidence="14">
    <location>
        <begin position="320"/>
        <end position="329"/>
    </location>
</feature>
<dbReference type="PANTHER" id="PTHR13859:SF11">
    <property type="entry name" value="GRUNGE, ISOFORM J"/>
    <property type="match status" value="1"/>
</dbReference>
<feature type="compositionally biased region" description="Basic and acidic residues" evidence="14">
    <location>
        <begin position="1052"/>
        <end position="1070"/>
    </location>
</feature>
<feature type="compositionally biased region" description="Polar residues" evidence="14">
    <location>
        <begin position="705"/>
        <end position="717"/>
    </location>
</feature>
<evidence type="ECO:0000259" key="17">
    <source>
        <dbReference type="PROSITE" id="PS51156"/>
    </source>
</evidence>
<comment type="subcellular location">
    <subcellularLocation>
        <location evidence="1">Nucleus</location>
    </subcellularLocation>
</comment>
<feature type="region of interest" description="Disordered" evidence="14">
    <location>
        <begin position="380"/>
        <end position="630"/>
    </location>
</feature>
<dbReference type="InterPro" id="IPR009057">
    <property type="entry name" value="Homeodomain-like_sf"/>
</dbReference>
<sequence>MRKEYLFNFYKSKKDVLMVNVRWYYRLCEVPETVYQLLVQDRNNENYSGKDLVTHNPLVKTRELFISDATDCHPVSTLRGHCKVQHYSDIFSAKDFLPKQDFFFYILGYNPETRRLASTQGEIRVGPSHQARLPMCRPNLPPHEMPEKCESLEELRWSPGVPDCDLMMYLRAARSMAAFAGMCDGGSAEDGCLAASRDDTTINAMDLLHETSYDTGKALQALVRNPVPRGIDKKWTEEEQKRFVKGLRQFGKNFFKIRKELLPQKETADLVEYYYLWKKTPAAATTRPHRRRRQNVLRRIKSCPKPNKSTSNEFNLSSASEEEDSDDSDSRDLSGYVCHHCCTKTSKDWHHAGRNKALLCTECRLFFKKYGELRPLQENQEPSPIKLKSVEEEEEDLASVNGTHIMQTRRSKEKSKKKNKQTNGQVNTPEGKDTETQSIKNEPGSPATTSENKDEQEKEESVEEDMFKSRKRLREDNPALQIEVKELLVSPKRKKPSAERSYSPAESSSPDSSSVSNEENGNEGDNEECDGEPYSTPSSPGAYSVNHQPSNSNIKTEQEESVKETAEVKDSTEKMPDIRDNQSQKMPTSSEEAENVVLSHKIKTEPLPVTSENTFPSQQISNPTDSVVLHSHSPPPLFPPTSLSSFVKIKEEVVTDTSSVNEDNLNQFPLSLKQPDISPGLPLDSSFSLHNQFSRISEFSGDLKPSTQISLSQTPPLKSQDIKTEPFDPQEALPSEPSFLFSKSQPSGPCLSDNASGAHLTNDYKAHLLSNPLLMDKKGSSSVPCILQNSSPVITSVTAETTLTPSTVAPTFTTAVSTTVSVTRPTPSSVQSLASSVSPSSLSQFCQEPSTYPYHPYFAPHLHNPGMLLPPHPYPSLSSTDLQSSPKVKTSPISSPMSATPSHHISSRTPPKTHTPVSSSCATTTGSSSSPVTPITMSSSTTLTPGPPSVSSTVSHGSVTPYNTVSTKTNTTETPPAREIKTKNVPPEVLHGEPVGRLQTCGSSSENKGQETECHRSQSAIFLRRYTNGLEFNSCARTDLIFKPVPGSTLARKREERARKAEEKEKEDSINKASQRIFHIVQKFGEKSHSGESKLPVTSHGGDLHLLGSFERTTPRGFSDTPALRQLSEYARPHSTFSPGYPRTTVPGQLPQMSNASMSVGVSHPSMDPLLQYQISAGMYGASARERLEMELEREKRDRDFQEKLKVEMEMKARLQPNAFDPHWLEFQRRYGSMASGAVMTGMFPSTSSGGLHGNPLNFYSSMDQERLERLGIPTTMGEPGRPNLDRLTAERLHNERMALGTDPLVRLQMAGITPDLQNHAHMHAHTHAHAHTHLHLHPQDPLSAVAAAAVIGGPPHPDQTHPSSGPHPLLPPSVYPSTRPGFTQPRSEIMYPGAGLLRPSFEDPFAQQLSVAQAAQQEHFQRQLMMEREQIALMGGTIPPQLIAQHEEFFRQQQQRHEREMKLRKLEEAARGGQHH</sequence>
<evidence type="ECO:0000256" key="6">
    <source>
        <dbReference type="ARBA" id="ARBA00022833"/>
    </source>
</evidence>
<dbReference type="Gene3D" id="1.10.10.60">
    <property type="entry name" value="Homeodomain-like"/>
    <property type="match status" value="1"/>
</dbReference>
<evidence type="ECO:0000313" key="19">
    <source>
        <dbReference type="Proteomes" id="UP000694941"/>
    </source>
</evidence>
<feature type="domain" description="ELM2" evidence="17">
    <location>
        <begin position="121"/>
        <end position="226"/>
    </location>
</feature>
<feature type="compositionally biased region" description="Basic residues" evidence="14">
    <location>
        <begin position="407"/>
        <end position="420"/>
    </location>
</feature>
<feature type="region of interest" description="Disordered" evidence="14">
    <location>
        <begin position="285"/>
        <end position="329"/>
    </location>
</feature>
<feature type="compositionally biased region" description="Polar residues" evidence="14">
    <location>
        <begin position="610"/>
        <end position="625"/>
    </location>
</feature>
<dbReference type="Proteomes" id="UP000694941">
    <property type="component" value="Unplaced"/>
</dbReference>
<proteinExistence type="predicted"/>
<dbReference type="Pfam" id="PF00249">
    <property type="entry name" value="Myb_DNA-binding"/>
    <property type="match status" value="1"/>
</dbReference>
<feature type="domain" description="SANT" evidence="18">
    <location>
        <begin position="230"/>
        <end position="282"/>
    </location>
</feature>
<dbReference type="PROSITE" id="PS51293">
    <property type="entry name" value="SANT"/>
    <property type="match status" value="1"/>
</dbReference>
<feature type="domain" description="BAH" evidence="16">
    <location>
        <begin position="1"/>
        <end position="120"/>
    </location>
</feature>
<dbReference type="InterPro" id="IPR002951">
    <property type="entry name" value="Atrophin-like"/>
</dbReference>
<keyword evidence="8" id="KW-0007">Acetylation</keyword>
<evidence type="ECO:0000256" key="12">
    <source>
        <dbReference type="PROSITE-ProRule" id="PRU00094"/>
    </source>
</evidence>
<dbReference type="CDD" id="cd11661">
    <property type="entry name" value="SANT_MTA3_like"/>
    <property type="match status" value="1"/>
</dbReference>
<feature type="compositionally biased region" description="Basic residues" evidence="14">
    <location>
        <begin position="287"/>
        <end position="302"/>
    </location>
</feature>
<keyword evidence="6" id="KW-0862">Zinc</keyword>
<gene>
    <name evidence="20" type="primary">LOC106459096</name>
</gene>
<dbReference type="SMART" id="SM00401">
    <property type="entry name" value="ZnF_GATA"/>
    <property type="match status" value="1"/>
</dbReference>
<keyword evidence="13" id="KW-0175">Coiled coil</keyword>
<dbReference type="SUPFAM" id="SSF57716">
    <property type="entry name" value="Glucocorticoid receptor-like (DNA-binding domain)"/>
    <property type="match status" value="1"/>
</dbReference>
<reference evidence="20" key="1">
    <citation type="submission" date="2025-08" db="UniProtKB">
        <authorList>
            <consortium name="RefSeq"/>
        </authorList>
    </citation>
    <scope>IDENTIFICATION</scope>
    <source>
        <tissue evidence="20">Muscle</tissue>
    </source>
</reference>
<evidence type="ECO:0000256" key="8">
    <source>
        <dbReference type="ARBA" id="ARBA00022990"/>
    </source>
</evidence>
<evidence type="ECO:0000313" key="20">
    <source>
        <dbReference type="RefSeq" id="XP_022241223.1"/>
    </source>
</evidence>
<evidence type="ECO:0000256" key="1">
    <source>
        <dbReference type="ARBA" id="ARBA00004123"/>
    </source>
</evidence>
<keyword evidence="2" id="KW-1017">Isopeptide bond</keyword>
<evidence type="ECO:0000256" key="3">
    <source>
        <dbReference type="ARBA" id="ARBA00022553"/>
    </source>
</evidence>
<dbReference type="InterPro" id="IPR013088">
    <property type="entry name" value="Znf_NHR/GATA"/>
</dbReference>
<evidence type="ECO:0000256" key="7">
    <source>
        <dbReference type="ARBA" id="ARBA00022843"/>
    </source>
</evidence>
<evidence type="ECO:0000256" key="4">
    <source>
        <dbReference type="ARBA" id="ARBA00022723"/>
    </source>
</evidence>
<feature type="region of interest" description="Disordered" evidence="14">
    <location>
        <begin position="1352"/>
        <end position="1381"/>
    </location>
</feature>
<dbReference type="InterPro" id="IPR000679">
    <property type="entry name" value="Znf_GATA"/>
</dbReference>
<feature type="compositionally biased region" description="Basic and acidic residues" evidence="14">
    <location>
        <begin position="465"/>
        <end position="477"/>
    </location>
</feature>
<feature type="region of interest" description="Disordered" evidence="14">
    <location>
        <begin position="700"/>
        <end position="736"/>
    </location>
</feature>
<feature type="region of interest" description="Disordered" evidence="14">
    <location>
        <begin position="872"/>
        <end position="1013"/>
    </location>
</feature>
<feature type="compositionally biased region" description="Polar residues" evidence="14">
    <location>
        <begin position="307"/>
        <end position="316"/>
    </location>
</feature>
<evidence type="ECO:0000256" key="13">
    <source>
        <dbReference type="SAM" id="Coils"/>
    </source>
</evidence>
<dbReference type="PROSITE" id="PS51156">
    <property type="entry name" value="ELM2"/>
    <property type="match status" value="1"/>
</dbReference>
<dbReference type="InterPro" id="IPR000949">
    <property type="entry name" value="ELM2_dom"/>
</dbReference>
<dbReference type="Gene3D" id="4.10.1240.50">
    <property type="match status" value="1"/>
</dbReference>
<name>A0ABM1SC68_LIMPO</name>
<dbReference type="Pfam" id="PF00320">
    <property type="entry name" value="GATA"/>
    <property type="match status" value="1"/>
</dbReference>
<protein>
    <submittedName>
        <fullName evidence="20">Arginine-glutamic acid dipeptide repeats protein-like isoform X1</fullName>
    </submittedName>
</protein>
<keyword evidence="10" id="KW-0804">Transcription</keyword>
<dbReference type="InterPro" id="IPR017884">
    <property type="entry name" value="SANT_dom"/>
</dbReference>
<feature type="compositionally biased region" description="Polar residues" evidence="14">
    <location>
        <begin position="880"/>
        <end position="917"/>
    </location>
</feature>
<evidence type="ECO:0000256" key="11">
    <source>
        <dbReference type="ARBA" id="ARBA00023242"/>
    </source>
</evidence>
<evidence type="ECO:0000259" key="18">
    <source>
        <dbReference type="PROSITE" id="PS51293"/>
    </source>
</evidence>
<dbReference type="PROSITE" id="PS50114">
    <property type="entry name" value="GATA_ZN_FINGER_2"/>
    <property type="match status" value="1"/>
</dbReference>
<dbReference type="InterPro" id="IPR001025">
    <property type="entry name" value="BAH_dom"/>
</dbReference>